<dbReference type="PROSITE" id="PS50902">
    <property type="entry name" value="FLAVODOXIN_LIKE"/>
    <property type="match status" value="1"/>
</dbReference>
<dbReference type="InterPro" id="IPR001094">
    <property type="entry name" value="Flavdoxin-like"/>
</dbReference>
<feature type="domain" description="Flavodoxin-like" evidence="8">
    <location>
        <begin position="4"/>
        <end position="161"/>
    </location>
</feature>
<organism evidence="9 10">
    <name type="scientific">Prevotella herbatica</name>
    <dbReference type="NCBI Taxonomy" id="2801997"/>
    <lineage>
        <taxon>Bacteria</taxon>
        <taxon>Pseudomonadati</taxon>
        <taxon>Bacteroidota</taxon>
        <taxon>Bacteroidia</taxon>
        <taxon>Bacteroidales</taxon>
        <taxon>Prevotellaceae</taxon>
        <taxon>Prevotella</taxon>
    </lineage>
</organism>
<reference evidence="9 10" key="1">
    <citation type="journal article" date="2022" name="Int. J. Syst. Evol. Microbiol.">
        <title>Prevotella herbatica sp. nov., a plant polysaccharide-decomposing anaerobic bacterium isolated from a methanogenic reactor.</title>
        <authorList>
            <person name="Uek A."/>
            <person name="Tonouchi A."/>
            <person name="Kaku N."/>
            <person name="Ueki K."/>
        </authorList>
    </citation>
    <scope>NUCLEOTIDE SEQUENCE [LARGE SCALE GENOMIC DNA]</scope>
    <source>
        <strain evidence="9 10">WR041</strain>
    </source>
</reference>
<keyword evidence="4 7" id="KW-0285">Flavoprotein</keyword>
<evidence type="ECO:0000256" key="1">
    <source>
        <dbReference type="ARBA" id="ARBA00001917"/>
    </source>
</evidence>
<evidence type="ECO:0000256" key="3">
    <source>
        <dbReference type="ARBA" id="ARBA00022448"/>
    </source>
</evidence>
<comment type="cofactor">
    <cofactor evidence="1 7">
        <name>FMN</name>
        <dbReference type="ChEBI" id="CHEBI:58210"/>
    </cofactor>
</comment>
<dbReference type="PANTHER" id="PTHR42809">
    <property type="entry name" value="FLAVODOXIN 2"/>
    <property type="match status" value="1"/>
</dbReference>
<keyword evidence="10" id="KW-1185">Reference proteome</keyword>
<evidence type="ECO:0000256" key="5">
    <source>
        <dbReference type="ARBA" id="ARBA00022643"/>
    </source>
</evidence>
<dbReference type="PIRSF" id="PIRSF038996">
    <property type="entry name" value="FldA"/>
    <property type="match status" value="1"/>
</dbReference>
<dbReference type="InterPro" id="IPR008254">
    <property type="entry name" value="Flavodoxin/NO_synth"/>
</dbReference>
<evidence type="ECO:0000256" key="7">
    <source>
        <dbReference type="PIRNR" id="PIRNR038996"/>
    </source>
</evidence>
<dbReference type="PRINTS" id="PR00369">
    <property type="entry name" value="FLAVODOXIN"/>
</dbReference>
<dbReference type="EMBL" id="AP024484">
    <property type="protein sequence ID" value="BCS85955.1"/>
    <property type="molecule type" value="Genomic_DNA"/>
</dbReference>
<dbReference type="Gene3D" id="3.40.50.360">
    <property type="match status" value="1"/>
</dbReference>
<dbReference type="SUPFAM" id="SSF52218">
    <property type="entry name" value="Flavoproteins"/>
    <property type="match status" value="1"/>
</dbReference>
<dbReference type="NCBIfam" id="NF006739">
    <property type="entry name" value="PRK09267.1-5"/>
    <property type="match status" value="1"/>
</dbReference>
<evidence type="ECO:0000313" key="10">
    <source>
        <dbReference type="Proteomes" id="UP001319045"/>
    </source>
</evidence>
<keyword evidence="6 7" id="KW-0249">Electron transport</keyword>
<evidence type="ECO:0000259" key="8">
    <source>
        <dbReference type="PROSITE" id="PS50902"/>
    </source>
</evidence>
<keyword evidence="3 7" id="KW-0813">Transport</keyword>
<dbReference type="NCBIfam" id="TIGR01752">
    <property type="entry name" value="flav_long"/>
    <property type="match status" value="1"/>
</dbReference>
<proteinExistence type="inferred from homology"/>
<dbReference type="RefSeq" id="WP_207153556.1">
    <property type="nucleotide sequence ID" value="NZ_AP024484.1"/>
</dbReference>
<evidence type="ECO:0000313" key="9">
    <source>
        <dbReference type="EMBL" id="BCS85955.1"/>
    </source>
</evidence>
<keyword evidence="5 7" id="KW-0288">FMN</keyword>
<dbReference type="Pfam" id="PF00258">
    <property type="entry name" value="Flavodoxin_1"/>
    <property type="match status" value="1"/>
</dbReference>
<evidence type="ECO:0000256" key="6">
    <source>
        <dbReference type="ARBA" id="ARBA00022982"/>
    </source>
</evidence>
<comment type="similarity">
    <text evidence="2 7">Belongs to the flavodoxin family.</text>
</comment>
<gene>
    <name evidence="9" type="ORF">prwr041_18480</name>
</gene>
<comment type="function">
    <text evidence="7">Low-potential electron donor to a number of redox enzymes.</text>
</comment>
<dbReference type="Proteomes" id="UP001319045">
    <property type="component" value="Chromosome"/>
</dbReference>
<dbReference type="InterPro" id="IPR029039">
    <property type="entry name" value="Flavoprotein-like_sf"/>
</dbReference>
<dbReference type="PANTHER" id="PTHR42809:SF1">
    <property type="entry name" value="FLAVODOXIN 1"/>
    <property type="match status" value="1"/>
</dbReference>
<dbReference type="InterPro" id="IPR050619">
    <property type="entry name" value="Flavodoxin"/>
</dbReference>
<dbReference type="InterPro" id="IPR010086">
    <property type="entry name" value="Flavodoxin_lc"/>
</dbReference>
<evidence type="ECO:0000256" key="4">
    <source>
        <dbReference type="ARBA" id="ARBA00022630"/>
    </source>
</evidence>
<evidence type="ECO:0000256" key="2">
    <source>
        <dbReference type="ARBA" id="ARBA00005267"/>
    </source>
</evidence>
<name>A0ABM7NZJ8_9BACT</name>
<dbReference type="NCBIfam" id="NF006738">
    <property type="entry name" value="PRK09267.1-4"/>
    <property type="match status" value="1"/>
</dbReference>
<protein>
    <recommendedName>
        <fullName evidence="7">Flavodoxin</fullName>
    </recommendedName>
</protein>
<accession>A0ABM7NZJ8</accession>
<sequence>MKKTLVVFGSSTGNCQSFAEIIAQKIKADIVDVNDISIDKLAEYDNFVFGTSTWGAGEMQDDWYDGIGKLKDADLSGKTVALFGCGDADSYSDTFCGGMREIYDTVKDSGANIVGGVDASEYTFDDSESVIDGKFVGLALDANENEAKSEERIDKWIQSISNSL</sequence>